<keyword evidence="10" id="KW-1185">Reference proteome</keyword>
<dbReference type="Pfam" id="PF00320">
    <property type="entry name" value="GATA"/>
    <property type="match status" value="1"/>
</dbReference>
<evidence type="ECO:0000256" key="1">
    <source>
        <dbReference type="ARBA" id="ARBA00022723"/>
    </source>
</evidence>
<dbReference type="InterPro" id="IPR000679">
    <property type="entry name" value="Znf_GATA"/>
</dbReference>
<evidence type="ECO:0000256" key="4">
    <source>
        <dbReference type="ARBA" id="ARBA00023015"/>
    </source>
</evidence>
<dbReference type="GO" id="GO:0006355">
    <property type="term" value="P:regulation of DNA-templated transcription"/>
    <property type="evidence" value="ECO:0007669"/>
    <property type="project" value="InterPro"/>
</dbReference>
<dbReference type="Proteomes" id="UP000250235">
    <property type="component" value="Unassembled WGS sequence"/>
</dbReference>
<dbReference type="EMBL" id="KV020138">
    <property type="protein sequence ID" value="KZV15004.1"/>
    <property type="molecule type" value="Genomic_DNA"/>
</dbReference>
<organism evidence="9 10">
    <name type="scientific">Dorcoceras hygrometricum</name>
    <dbReference type="NCBI Taxonomy" id="472368"/>
    <lineage>
        <taxon>Eukaryota</taxon>
        <taxon>Viridiplantae</taxon>
        <taxon>Streptophyta</taxon>
        <taxon>Embryophyta</taxon>
        <taxon>Tracheophyta</taxon>
        <taxon>Spermatophyta</taxon>
        <taxon>Magnoliopsida</taxon>
        <taxon>eudicotyledons</taxon>
        <taxon>Gunneridae</taxon>
        <taxon>Pentapetalae</taxon>
        <taxon>asterids</taxon>
        <taxon>lamiids</taxon>
        <taxon>Lamiales</taxon>
        <taxon>Gesneriaceae</taxon>
        <taxon>Didymocarpoideae</taxon>
        <taxon>Trichosporeae</taxon>
        <taxon>Loxocarpinae</taxon>
        <taxon>Dorcoceras</taxon>
    </lineage>
</organism>
<evidence type="ECO:0000256" key="7">
    <source>
        <dbReference type="PROSITE-ProRule" id="PRU00094"/>
    </source>
</evidence>
<dbReference type="PANTHER" id="PTHR47255:SF4">
    <property type="entry name" value="GATA ZINC FINGER DOMAIN-CONTAINING PROTEIN 12"/>
    <property type="match status" value="1"/>
</dbReference>
<keyword evidence="2 7" id="KW-0863">Zinc-finger</keyword>
<dbReference type="GO" id="GO:0008270">
    <property type="term" value="F:zinc ion binding"/>
    <property type="evidence" value="ECO:0007669"/>
    <property type="project" value="UniProtKB-KW"/>
</dbReference>
<protein>
    <submittedName>
        <fullName evidence="9">GATA transcription factor 22-like</fullName>
    </submittedName>
</protein>
<keyword evidence="1" id="KW-0479">Metal-binding</keyword>
<evidence type="ECO:0000256" key="6">
    <source>
        <dbReference type="ARBA" id="ARBA00023163"/>
    </source>
</evidence>
<evidence type="ECO:0000259" key="8">
    <source>
        <dbReference type="PROSITE" id="PS50114"/>
    </source>
</evidence>
<dbReference type="OrthoDB" id="2162994at2759"/>
<keyword evidence="4" id="KW-0805">Transcription regulation</keyword>
<dbReference type="CDD" id="cd00202">
    <property type="entry name" value="ZnF_GATA"/>
    <property type="match status" value="1"/>
</dbReference>
<dbReference type="PROSITE" id="PS50114">
    <property type="entry name" value="GATA_ZN_FINGER_2"/>
    <property type="match status" value="1"/>
</dbReference>
<dbReference type="SUPFAM" id="SSF57716">
    <property type="entry name" value="Glucocorticoid receptor-like (DNA-binding domain)"/>
    <property type="match status" value="1"/>
</dbReference>
<dbReference type="AlphaFoldDB" id="A0A2Z7A0D6"/>
<dbReference type="Gene3D" id="3.30.50.10">
    <property type="entry name" value="Erythroid Transcription Factor GATA-1, subunit A"/>
    <property type="match status" value="1"/>
</dbReference>
<keyword evidence="6" id="KW-0804">Transcription</keyword>
<dbReference type="PROSITE" id="PS00344">
    <property type="entry name" value="GATA_ZN_FINGER_1"/>
    <property type="match status" value="1"/>
</dbReference>
<evidence type="ECO:0000313" key="10">
    <source>
        <dbReference type="Proteomes" id="UP000250235"/>
    </source>
</evidence>
<dbReference type="InterPro" id="IPR052138">
    <property type="entry name" value="GATA_ZnFinger_Domain"/>
</dbReference>
<reference evidence="9 10" key="1">
    <citation type="journal article" date="2015" name="Proc. Natl. Acad. Sci. U.S.A.">
        <title>The resurrection genome of Boea hygrometrica: A blueprint for survival of dehydration.</title>
        <authorList>
            <person name="Xiao L."/>
            <person name="Yang G."/>
            <person name="Zhang L."/>
            <person name="Yang X."/>
            <person name="Zhao S."/>
            <person name="Ji Z."/>
            <person name="Zhou Q."/>
            <person name="Hu M."/>
            <person name="Wang Y."/>
            <person name="Chen M."/>
            <person name="Xu Y."/>
            <person name="Jin H."/>
            <person name="Xiao X."/>
            <person name="Hu G."/>
            <person name="Bao F."/>
            <person name="Hu Y."/>
            <person name="Wan P."/>
            <person name="Li L."/>
            <person name="Deng X."/>
            <person name="Kuang T."/>
            <person name="Xiang C."/>
            <person name="Zhu J.K."/>
            <person name="Oliver M.J."/>
            <person name="He Y."/>
        </authorList>
    </citation>
    <scope>NUCLEOTIDE SEQUENCE [LARGE SCALE GENOMIC DNA]</scope>
    <source>
        <strain evidence="10">cv. XS01</strain>
    </source>
</reference>
<dbReference type="InterPro" id="IPR013088">
    <property type="entry name" value="Znf_NHR/GATA"/>
</dbReference>
<keyword evidence="3" id="KW-0862">Zinc</keyword>
<dbReference type="PANTHER" id="PTHR47255">
    <property type="entry name" value="GATA TRANSCRIPTION FACTOR 22-RELATED"/>
    <property type="match status" value="1"/>
</dbReference>
<accession>A0A2Z7A0D6</accession>
<proteinExistence type="predicted"/>
<dbReference type="GO" id="GO:0043565">
    <property type="term" value="F:sequence-specific DNA binding"/>
    <property type="evidence" value="ECO:0007669"/>
    <property type="project" value="InterPro"/>
</dbReference>
<name>A0A2Z7A0D6_9LAMI</name>
<keyword evidence="5" id="KW-0238">DNA-binding</keyword>
<feature type="domain" description="GATA-type" evidence="8">
    <location>
        <begin position="43"/>
        <end position="75"/>
    </location>
</feature>
<evidence type="ECO:0000313" key="9">
    <source>
        <dbReference type="EMBL" id="KZV15004.1"/>
    </source>
</evidence>
<evidence type="ECO:0000256" key="3">
    <source>
        <dbReference type="ARBA" id="ARBA00022833"/>
    </source>
</evidence>
<gene>
    <name evidence="9" type="ORF">F511_39016</name>
</gene>
<sequence length="189" mass="20835">MRLMQKIKKNHDGLDLNLTSFCTTKRSSYCGTDSRSHDNIPIRVCSDCNTTRTPLWRSGPNGPKSLCNACGIKQRKARRAAMAAASSANGAVFPADKPRALFKIKMQHEEKATGKNPKASRLMEGSKMARNVANIAAGSKSKIGQKKLCRFEDLLMKLSKNLTIRRVFPEDEMEAAILLMALSSGLLHN</sequence>
<dbReference type="SMART" id="SM00401">
    <property type="entry name" value="ZnF_GATA"/>
    <property type="match status" value="1"/>
</dbReference>
<evidence type="ECO:0000256" key="2">
    <source>
        <dbReference type="ARBA" id="ARBA00022771"/>
    </source>
</evidence>
<evidence type="ECO:0000256" key="5">
    <source>
        <dbReference type="ARBA" id="ARBA00023125"/>
    </source>
</evidence>